<dbReference type="Pfam" id="PF20009">
    <property type="entry name" value="GEVED"/>
    <property type="match status" value="1"/>
</dbReference>
<keyword evidence="4" id="KW-1185">Reference proteome</keyword>
<dbReference type="EMBL" id="CP059736">
    <property type="protein sequence ID" value="WDE02551.1"/>
    <property type="molecule type" value="Genomic_DNA"/>
</dbReference>
<sequence length="525" mass="57536">MFFQPKNNIKKKLTTPSKATKSKLALSIATVFTALYAQSAAAVCDITTNSSEEYISSITLNAGTLTSGATLADNDELVLTPGFIGREYAENWSIWIDLNNDNDLDDNGERVFTTSGNSRSAVTASLDLASAANVSNTAMRVLMHAGTVNDACGNAGYGDYRDFTVSIGAGTDPIPNPGTGYGPDVQWPHDTVHVKVFRFEFPDADLTYSQSRIQSEMNEVTDYFDKESYGRFNASYEIYNQVIQVNQNKSDFDNGSSWDWVDYYEAKLVDLGEDLHNLTDDTIYLILAPQISDWSPKAGPIPGAIRLYEDGDERTKAGGIVHEMGHAMGLHHADAIDGGNTVLGTGDLANEKVGYGNIDSMMGNNAWDFGGFNLYYKNFFKTWNITADVPEITRSGTYRIYALDQGSINGDIGIRLKSGNNGPTYWVEYRTNDGADTNGVMINIAEYVPDYDTREGYYDTSYLLDMTPDSIRDPEWNGYDLNDAALTIGNSYTDELNNAFTITPVATGGTLGTAGAWIEVEVDLH</sequence>
<dbReference type="InterPro" id="IPR045474">
    <property type="entry name" value="GEVED"/>
</dbReference>
<dbReference type="SUPFAM" id="SSF55486">
    <property type="entry name" value="Metalloproteases ('zincins'), catalytic domain"/>
    <property type="match status" value="2"/>
</dbReference>
<feature type="signal peptide" evidence="1">
    <location>
        <begin position="1"/>
        <end position="42"/>
    </location>
</feature>
<dbReference type="Proteomes" id="UP000032568">
    <property type="component" value="Chromosome pTact"/>
</dbReference>
<organism evidence="3 4">
    <name type="scientific">Thalassomonas actiniarum</name>
    <dbReference type="NCBI Taxonomy" id="485447"/>
    <lineage>
        <taxon>Bacteria</taxon>
        <taxon>Pseudomonadati</taxon>
        <taxon>Pseudomonadota</taxon>
        <taxon>Gammaproteobacteria</taxon>
        <taxon>Alteromonadales</taxon>
        <taxon>Colwelliaceae</taxon>
        <taxon>Thalassomonas</taxon>
    </lineage>
</organism>
<dbReference type="KEGG" id="tact:SG35_029545"/>
<reference evidence="3 4" key="2">
    <citation type="journal article" date="2022" name="Mar. Drugs">
        <title>Bioassay-Guided Fractionation Leads to the Detection of Cholic Acid Generated by the Rare Thalassomonas sp.</title>
        <authorList>
            <person name="Pheiffer F."/>
            <person name="Schneider Y.K."/>
            <person name="Hansen E.H."/>
            <person name="Andersen J.H."/>
            <person name="Isaksson J."/>
            <person name="Busche T."/>
            <person name="R C."/>
            <person name="Kalinowski J."/>
            <person name="Zyl L.V."/>
            <person name="Trindade M."/>
        </authorList>
    </citation>
    <scope>NUCLEOTIDE SEQUENCE [LARGE SCALE GENOMIC DNA]</scope>
    <source>
        <strain evidence="3 4">A5K-106</strain>
    </source>
</reference>
<feature type="domain" description="GEVED" evidence="2">
    <location>
        <begin position="91"/>
        <end position="165"/>
    </location>
</feature>
<evidence type="ECO:0000259" key="2">
    <source>
        <dbReference type="Pfam" id="PF20009"/>
    </source>
</evidence>
<gene>
    <name evidence="3" type="ORF">SG35_029545</name>
</gene>
<evidence type="ECO:0000256" key="1">
    <source>
        <dbReference type="SAM" id="SignalP"/>
    </source>
</evidence>
<feature type="chain" id="PRO_5042014731" description="GEVED domain-containing protein" evidence="1">
    <location>
        <begin position="43"/>
        <end position="525"/>
    </location>
</feature>
<proteinExistence type="predicted"/>
<name>A0AAF0C6Q2_9GAMM</name>
<accession>A0AAF0C6Q2</accession>
<protein>
    <recommendedName>
        <fullName evidence="2">GEVED domain-containing protein</fullName>
    </recommendedName>
</protein>
<evidence type="ECO:0000313" key="4">
    <source>
        <dbReference type="Proteomes" id="UP000032568"/>
    </source>
</evidence>
<keyword evidence="1" id="KW-0732">Signal</keyword>
<reference evidence="3 4" key="1">
    <citation type="journal article" date="2015" name="Genome Announc.">
        <title>Draft Genome Sequences of Marine Isolates of Thalassomonas viridans and Thalassomonas actiniarum.</title>
        <authorList>
            <person name="Olonade I."/>
            <person name="van Zyl L.J."/>
            <person name="Trindade M."/>
        </authorList>
    </citation>
    <scope>NUCLEOTIDE SEQUENCE [LARGE SCALE GENOMIC DNA]</scope>
    <source>
        <strain evidence="3 4">A5K-106</strain>
    </source>
</reference>
<dbReference type="AlphaFoldDB" id="A0AAF0C6Q2"/>
<dbReference type="RefSeq" id="WP_053042958.1">
    <property type="nucleotide sequence ID" value="NZ_CP059736.1"/>
</dbReference>
<evidence type="ECO:0000313" key="3">
    <source>
        <dbReference type="EMBL" id="WDE02551.1"/>
    </source>
</evidence>